<evidence type="ECO:0000313" key="2">
    <source>
        <dbReference type="Proteomes" id="UP000245539"/>
    </source>
</evidence>
<dbReference type="OrthoDB" id="9791944at2"/>
<evidence type="ECO:0000313" key="1">
    <source>
        <dbReference type="EMBL" id="PWQ97212.1"/>
    </source>
</evidence>
<comment type="caution">
    <text evidence="1">The sequence shown here is derived from an EMBL/GenBank/DDBJ whole genome shotgun (WGS) entry which is preliminary data.</text>
</comment>
<organism evidence="1 2">
    <name type="scientific">Leucothrix pacifica</name>
    <dbReference type="NCBI Taxonomy" id="1247513"/>
    <lineage>
        <taxon>Bacteria</taxon>
        <taxon>Pseudomonadati</taxon>
        <taxon>Pseudomonadota</taxon>
        <taxon>Gammaproteobacteria</taxon>
        <taxon>Thiotrichales</taxon>
        <taxon>Thiotrichaceae</taxon>
        <taxon>Leucothrix</taxon>
    </lineage>
</organism>
<keyword evidence="2" id="KW-1185">Reference proteome</keyword>
<accession>A0A317CLN2</accession>
<name>A0A317CLN2_9GAMM</name>
<proteinExistence type="predicted"/>
<dbReference type="AlphaFoldDB" id="A0A317CLN2"/>
<dbReference type="InterPro" id="IPR029063">
    <property type="entry name" value="SAM-dependent_MTases_sf"/>
</dbReference>
<dbReference type="Gene3D" id="3.40.50.150">
    <property type="entry name" value="Vaccinia Virus protein VP39"/>
    <property type="match status" value="1"/>
</dbReference>
<sequence length="219" mass="25512">MTESPGHCPLCADNSLTHYSQDSYRDYWQCGQCKLVFVAAAQHVNESDEKLRYDLHQNSIHDEGYCTFLGQLLEPLSERLADASEGLDFGCGPGPTLSLLLERKGFKVNCYDKYYLPDKKLLTKQYDFITSTEVLEHLREPRVTIDRLINCLKPGAYLGVMTQLLPAPDQFSEWHYKKDQTHICFYSDDTFKWIAKHWRLKLEILSRDVIILQRWELNV</sequence>
<dbReference type="RefSeq" id="WP_109837670.1">
    <property type="nucleotide sequence ID" value="NZ_QGKM01000027.1"/>
</dbReference>
<gene>
    <name evidence="1" type="ORF">DKW60_10805</name>
</gene>
<reference evidence="1 2" key="1">
    <citation type="submission" date="2018-05" db="EMBL/GenBank/DDBJ databases">
        <title>Leucothrix arctica sp. nov., isolated from Arctic seawater.</title>
        <authorList>
            <person name="Choi A."/>
            <person name="Baek K."/>
        </authorList>
    </citation>
    <scope>NUCLEOTIDE SEQUENCE [LARGE SCALE GENOMIC DNA]</scope>
    <source>
        <strain evidence="1 2">JCM 18388</strain>
    </source>
</reference>
<dbReference type="Pfam" id="PF13489">
    <property type="entry name" value="Methyltransf_23"/>
    <property type="match status" value="1"/>
</dbReference>
<dbReference type="SUPFAM" id="SSF53335">
    <property type="entry name" value="S-adenosyl-L-methionine-dependent methyltransferases"/>
    <property type="match status" value="1"/>
</dbReference>
<evidence type="ECO:0008006" key="3">
    <source>
        <dbReference type="Google" id="ProtNLM"/>
    </source>
</evidence>
<protein>
    <recommendedName>
        <fullName evidence="3">Methyltransferase</fullName>
    </recommendedName>
</protein>
<dbReference type="Proteomes" id="UP000245539">
    <property type="component" value="Unassembled WGS sequence"/>
</dbReference>
<dbReference type="EMBL" id="QGKM01000027">
    <property type="protein sequence ID" value="PWQ97212.1"/>
    <property type="molecule type" value="Genomic_DNA"/>
</dbReference>